<dbReference type="Gene3D" id="3.40.50.261">
    <property type="entry name" value="Succinyl-CoA synthetase domains"/>
    <property type="match status" value="2"/>
</dbReference>
<evidence type="ECO:0000256" key="2">
    <source>
        <dbReference type="SAM" id="MobiDB-lite"/>
    </source>
</evidence>
<dbReference type="InterPro" id="IPR032875">
    <property type="entry name" value="Succ_CoA_lig_flav_dom"/>
</dbReference>
<dbReference type="SUPFAM" id="SSF52210">
    <property type="entry name" value="Succinyl-CoA synthetase domains"/>
    <property type="match status" value="2"/>
</dbReference>
<dbReference type="EMBL" id="PVZS01000021">
    <property type="protein sequence ID" value="PSC03765.1"/>
    <property type="molecule type" value="Genomic_DNA"/>
</dbReference>
<name>A0A2T1HQ35_9HYPH</name>
<feature type="region of interest" description="Disordered" evidence="2">
    <location>
        <begin position="265"/>
        <end position="291"/>
    </location>
</feature>
<dbReference type="Pfam" id="PF13607">
    <property type="entry name" value="Succ_CoA_lig"/>
    <property type="match status" value="1"/>
</dbReference>
<dbReference type="AlphaFoldDB" id="A0A2T1HQ35"/>
<accession>A0A2T1HQ35</accession>
<reference evidence="5" key="1">
    <citation type="submission" date="2018-03" db="EMBL/GenBank/DDBJ databases">
        <authorList>
            <person name="Sun L."/>
            <person name="Liu H."/>
            <person name="Chen W."/>
            <person name="Huang K."/>
            <person name="Liu W."/>
            <person name="Gao X."/>
        </authorList>
    </citation>
    <scope>NUCLEOTIDE SEQUENCE [LARGE SCALE GENOMIC DNA]</scope>
    <source>
        <strain evidence="5">SH9</strain>
    </source>
</reference>
<feature type="domain" description="Succinyl-CoA synthetase-like flavodoxin" evidence="3">
    <location>
        <begin position="34"/>
        <end position="150"/>
    </location>
</feature>
<evidence type="ECO:0000313" key="5">
    <source>
        <dbReference type="Proteomes" id="UP000239772"/>
    </source>
</evidence>
<dbReference type="GO" id="GO:0006099">
    <property type="term" value="P:tricarboxylic acid cycle"/>
    <property type="evidence" value="ECO:0007669"/>
    <property type="project" value="UniProtKB-KW"/>
</dbReference>
<protein>
    <recommendedName>
        <fullName evidence="3">Succinyl-CoA synthetase-like flavodoxin domain-containing protein</fullName>
    </recommendedName>
</protein>
<keyword evidence="5" id="KW-1185">Reference proteome</keyword>
<organism evidence="4 5">
    <name type="scientific">Alsobacter soli</name>
    <dbReference type="NCBI Taxonomy" id="2109933"/>
    <lineage>
        <taxon>Bacteria</taxon>
        <taxon>Pseudomonadati</taxon>
        <taxon>Pseudomonadota</taxon>
        <taxon>Alphaproteobacteria</taxon>
        <taxon>Hyphomicrobiales</taxon>
        <taxon>Alsobacteraceae</taxon>
        <taxon>Alsobacter</taxon>
    </lineage>
</organism>
<evidence type="ECO:0000259" key="3">
    <source>
        <dbReference type="Pfam" id="PF13607"/>
    </source>
</evidence>
<dbReference type="PANTHER" id="PTHR42793:SF4">
    <property type="entry name" value="BLL6376 PROTEIN"/>
    <property type="match status" value="1"/>
</dbReference>
<dbReference type="InterPro" id="IPR016102">
    <property type="entry name" value="Succinyl-CoA_synth-like"/>
</dbReference>
<keyword evidence="1" id="KW-0816">Tricarboxylic acid cycle</keyword>
<proteinExistence type="predicted"/>
<sequence length="291" mass="30724">MGGDLPGARHLTLHAHAGPRPTGRLRWGRRRAQSQRSLPWRYIVSAGNQAVLGIEDYIHGFLADPEVKVIGVFLEGLRDAPAFHEAALAAAERGVPVVVLKGGVTAVGARLAMSHTSSLAGADAFYDALFRRVGVIRCATLPEFEETLKLVAVWGAKPGRRLVAFSSSGGDSRMAADFATQAGLELPQPTAEQTAAVLSELPPYGQVSNPLDFTAVMWGAREPLARAFTALMREGADKAVLVVDHPQQAEGVSPAVEAMIQAPEQASETTGVPGAVSSVNPESIPPAMRAR</sequence>
<dbReference type="PANTHER" id="PTHR42793">
    <property type="entry name" value="COA BINDING DOMAIN CONTAINING PROTEIN"/>
    <property type="match status" value="1"/>
</dbReference>
<gene>
    <name evidence="4" type="ORF">SLNSH_17295</name>
</gene>
<comment type="caution">
    <text evidence="4">The sequence shown here is derived from an EMBL/GenBank/DDBJ whole genome shotgun (WGS) entry which is preliminary data.</text>
</comment>
<dbReference type="Proteomes" id="UP000239772">
    <property type="component" value="Unassembled WGS sequence"/>
</dbReference>
<evidence type="ECO:0000256" key="1">
    <source>
        <dbReference type="ARBA" id="ARBA00022532"/>
    </source>
</evidence>
<feature type="region of interest" description="Disordered" evidence="2">
    <location>
        <begin position="1"/>
        <end position="30"/>
    </location>
</feature>
<evidence type="ECO:0000313" key="4">
    <source>
        <dbReference type="EMBL" id="PSC03765.1"/>
    </source>
</evidence>